<dbReference type="NCBIfam" id="TIGR02734">
    <property type="entry name" value="crtI_fam"/>
    <property type="match status" value="1"/>
</dbReference>
<feature type="domain" description="Amine oxidase" evidence="5">
    <location>
        <begin position="19"/>
        <end position="322"/>
    </location>
</feature>
<accession>A0ABT4MQ05</accession>
<dbReference type="InterPro" id="IPR036188">
    <property type="entry name" value="FAD/NAD-bd_sf"/>
</dbReference>
<keyword evidence="7" id="KW-1185">Reference proteome</keyword>
<reference evidence="6" key="1">
    <citation type="submission" date="2022-12" db="EMBL/GenBank/DDBJ databases">
        <authorList>
            <person name="Krivoruchko A.V."/>
            <person name="Elkin A."/>
        </authorList>
    </citation>
    <scope>NUCLEOTIDE SEQUENCE</scope>
    <source>
        <strain evidence="6">IEGM 1388</strain>
    </source>
</reference>
<evidence type="ECO:0000313" key="6">
    <source>
        <dbReference type="EMBL" id="MCZ4549080.1"/>
    </source>
</evidence>
<evidence type="ECO:0000259" key="5">
    <source>
        <dbReference type="Pfam" id="PF01593"/>
    </source>
</evidence>
<dbReference type="EC" id="1.-.-.-" evidence="6"/>
<evidence type="ECO:0000256" key="3">
    <source>
        <dbReference type="ARBA" id="ARBA00023002"/>
    </source>
</evidence>
<evidence type="ECO:0000256" key="1">
    <source>
        <dbReference type="ARBA" id="ARBA00004829"/>
    </source>
</evidence>
<keyword evidence="3 4" id="KW-0560">Oxidoreductase</keyword>
<gene>
    <name evidence="6" type="primary">crtI</name>
    <name evidence="6" type="ORF">O4213_03750</name>
</gene>
<comment type="caution">
    <text evidence="6">The sequence shown here is derived from an EMBL/GenBank/DDBJ whole genome shotgun (WGS) entry which is preliminary data.</text>
</comment>
<keyword evidence="2 4" id="KW-0125">Carotenoid biosynthesis</keyword>
<dbReference type="Proteomes" id="UP001067235">
    <property type="component" value="Unassembled WGS sequence"/>
</dbReference>
<protein>
    <submittedName>
        <fullName evidence="6">Phytoene desaturase family protein</fullName>
        <ecNumber evidence="6">1.-.-.-</ecNumber>
    </submittedName>
</protein>
<dbReference type="EMBL" id="JAPWIE010000001">
    <property type="protein sequence ID" value="MCZ4549080.1"/>
    <property type="molecule type" value="Genomic_DNA"/>
</dbReference>
<dbReference type="SUPFAM" id="SSF51905">
    <property type="entry name" value="FAD/NAD(P)-binding domain"/>
    <property type="match status" value="1"/>
</dbReference>
<proteinExistence type="inferred from homology"/>
<dbReference type="Gene3D" id="3.50.50.60">
    <property type="entry name" value="FAD/NAD(P)-binding domain"/>
    <property type="match status" value="2"/>
</dbReference>
<dbReference type="InterPro" id="IPR014105">
    <property type="entry name" value="Carotenoid/retinoid_OxRdtase"/>
</dbReference>
<comment type="pathway">
    <text evidence="1 4">Carotenoid biosynthesis.</text>
</comment>
<name>A0ABT4MQ05_GORRU</name>
<dbReference type="PANTHER" id="PTHR43734:SF1">
    <property type="entry name" value="PHYTOENE DESATURASE"/>
    <property type="match status" value="1"/>
</dbReference>
<evidence type="ECO:0000256" key="2">
    <source>
        <dbReference type="ARBA" id="ARBA00022746"/>
    </source>
</evidence>
<dbReference type="PANTHER" id="PTHR43734">
    <property type="entry name" value="PHYTOENE DESATURASE"/>
    <property type="match status" value="1"/>
</dbReference>
<dbReference type="Pfam" id="PF01593">
    <property type="entry name" value="Amino_oxidase"/>
    <property type="match status" value="1"/>
</dbReference>
<comment type="similarity">
    <text evidence="4">Belongs to the carotenoid/retinoid oxidoreductase family.</text>
</comment>
<evidence type="ECO:0000313" key="7">
    <source>
        <dbReference type="Proteomes" id="UP001067235"/>
    </source>
</evidence>
<dbReference type="GO" id="GO:0016491">
    <property type="term" value="F:oxidoreductase activity"/>
    <property type="evidence" value="ECO:0007669"/>
    <property type="project" value="UniProtKB-KW"/>
</dbReference>
<organism evidence="6 7">
    <name type="scientific">Gordonia rubripertincta</name>
    <name type="common">Rhodococcus corallinus</name>
    <dbReference type="NCBI Taxonomy" id="36822"/>
    <lineage>
        <taxon>Bacteria</taxon>
        <taxon>Bacillati</taxon>
        <taxon>Actinomycetota</taxon>
        <taxon>Actinomycetes</taxon>
        <taxon>Mycobacteriales</taxon>
        <taxon>Gordoniaceae</taxon>
        <taxon>Gordonia</taxon>
    </lineage>
</organism>
<dbReference type="InterPro" id="IPR002937">
    <property type="entry name" value="Amino_oxidase"/>
</dbReference>
<sequence>MVASVSGPTDRIVVVGAGLSGLTAALHLRGAGREVTVLEAAAHPGGRVATETIGDNHFDTGATILTMPELVHAPLAAVGVEREDAVRRLDLIDVDPTYNMRYADGAQLAVHRDQDQFAAAITDVFGPQQARGYRELTEWLRQLYDVEMDTFINRNFDSALSLARDPATRTGAAALLRLGALDRLSARVGRFVTDERLLRAFTFQALYAGVPPERARAVYAVIAHMDISMGVYYPRGGMGRVAEVMAGALRDAGGCVELGTPASSVQWNGDRVTSVTSADGRVWDCDSAVFTTDTPVTERLLGHRRARRSRRIVYSPSAVVAHGVVPTEVTAGWPGGHHTLDFGAAWSQTFRELTARNGRGRLMSDPSLLINRPGLSDPEHGISAAGESVTVLAPCPNLDSAPLPWQQLAGPYVQEVLAVLETRGYTGIRDTFTIARVDDPATWAAAGMAAGTPFAAAHTVRQTGPLRTRNLVPGTANVVLAGSSTVPGVGIPPVLVSGRLAAQRITGE</sequence>
<evidence type="ECO:0000256" key="4">
    <source>
        <dbReference type="RuleBase" id="RU362075"/>
    </source>
</evidence>
<dbReference type="RefSeq" id="WP_301569561.1">
    <property type="nucleotide sequence ID" value="NZ_JAPWIE010000001.1"/>
</dbReference>